<name>A0A4P9CBX2_EUBML</name>
<evidence type="ECO:0000259" key="5">
    <source>
        <dbReference type="Pfam" id="PF04542"/>
    </source>
</evidence>
<dbReference type="InterPro" id="IPR013249">
    <property type="entry name" value="RNA_pol_sigma70_r4_t2"/>
</dbReference>
<dbReference type="InterPro" id="IPR014284">
    <property type="entry name" value="RNA_pol_sigma-70_dom"/>
</dbReference>
<dbReference type="InterPro" id="IPR013324">
    <property type="entry name" value="RNA_pol_sigma_r3/r4-like"/>
</dbReference>
<reference evidence="7 8" key="1">
    <citation type="submission" date="2018-05" db="EMBL/GenBank/DDBJ databases">
        <title>Genome comparison of Eubacterium sp.</title>
        <authorList>
            <person name="Feng Y."/>
            <person name="Sanchez-Andrea I."/>
            <person name="Stams A.J.M."/>
            <person name="De Vos W.M."/>
        </authorList>
    </citation>
    <scope>NUCLEOTIDE SEQUENCE [LARGE SCALE GENOMIC DNA]</scope>
    <source>
        <strain evidence="7 8">YI</strain>
    </source>
</reference>
<dbReference type="InterPro" id="IPR013325">
    <property type="entry name" value="RNA_pol_sigma_r2"/>
</dbReference>
<keyword evidence="4" id="KW-0804">Transcription</keyword>
<keyword evidence="3" id="KW-0238">DNA-binding</keyword>
<dbReference type="Proteomes" id="UP000218387">
    <property type="component" value="Chromosome"/>
</dbReference>
<sequence length="223" mass="24916">MLSGDRCGLQGHTRGVDVNESDGQYALINALVLSARAGVAEAQTQLLIAYTPLVKSMVKRYVYDTGSYEDALQEGFLVLLTAIRDYAPERGVYFSAYIKRQLFYHFVQKPKMVEKQPERNALRLDEEAGGEALPLGELLAAPESAVEEVIERREAADTRARQAAGLGQMVKKLAPRQQAAIRAHYLEGRRVRDMAAEWEMSENAVSQLIHRGLRRLASLIKEI</sequence>
<evidence type="ECO:0000313" key="7">
    <source>
        <dbReference type="EMBL" id="QCT73159.1"/>
    </source>
</evidence>
<dbReference type="InterPro" id="IPR007627">
    <property type="entry name" value="RNA_pol_sigma70_r2"/>
</dbReference>
<proteinExistence type="predicted"/>
<dbReference type="Pfam" id="PF04542">
    <property type="entry name" value="Sigma70_r2"/>
    <property type="match status" value="1"/>
</dbReference>
<keyword evidence="2" id="KW-0731">Sigma factor</keyword>
<organism evidence="7 8">
    <name type="scientific">Eubacterium maltosivorans</name>
    <dbReference type="NCBI Taxonomy" id="2041044"/>
    <lineage>
        <taxon>Bacteria</taxon>
        <taxon>Bacillati</taxon>
        <taxon>Bacillota</taxon>
        <taxon>Clostridia</taxon>
        <taxon>Eubacteriales</taxon>
        <taxon>Eubacteriaceae</taxon>
        <taxon>Eubacterium</taxon>
    </lineage>
</organism>
<gene>
    <name evidence="7" type="ORF">CPZ25_018175</name>
</gene>
<dbReference type="GO" id="GO:0006352">
    <property type="term" value="P:DNA-templated transcription initiation"/>
    <property type="evidence" value="ECO:0007669"/>
    <property type="project" value="InterPro"/>
</dbReference>
<dbReference type="KEGG" id="emt:CPZ25_018175"/>
<keyword evidence="8" id="KW-1185">Reference proteome</keyword>
<evidence type="ECO:0000256" key="2">
    <source>
        <dbReference type="ARBA" id="ARBA00023082"/>
    </source>
</evidence>
<feature type="domain" description="RNA polymerase sigma factor 70 region 4 type 2" evidence="6">
    <location>
        <begin position="166"/>
        <end position="216"/>
    </location>
</feature>
<evidence type="ECO:0000256" key="1">
    <source>
        <dbReference type="ARBA" id="ARBA00023015"/>
    </source>
</evidence>
<evidence type="ECO:0000256" key="3">
    <source>
        <dbReference type="ARBA" id="ARBA00023125"/>
    </source>
</evidence>
<dbReference type="GO" id="GO:0016987">
    <property type="term" value="F:sigma factor activity"/>
    <property type="evidence" value="ECO:0007669"/>
    <property type="project" value="UniProtKB-KW"/>
</dbReference>
<feature type="domain" description="RNA polymerase sigma-70 region 2" evidence="5">
    <location>
        <begin position="49"/>
        <end position="100"/>
    </location>
</feature>
<dbReference type="SUPFAM" id="SSF88946">
    <property type="entry name" value="Sigma2 domain of RNA polymerase sigma factors"/>
    <property type="match status" value="1"/>
</dbReference>
<dbReference type="EMBL" id="CP029487">
    <property type="protein sequence ID" value="QCT73159.1"/>
    <property type="molecule type" value="Genomic_DNA"/>
</dbReference>
<dbReference type="NCBIfam" id="TIGR02937">
    <property type="entry name" value="sigma70-ECF"/>
    <property type="match status" value="1"/>
</dbReference>
<dbReference type="AlphaFoldDB" id="A0A4P9CBX2"/>
<dbReference type="Gene3D" id="1.10.1740.10">
    <property type="match status" value="1"/>
</dbReference>
<dbReference type="Pfam" id="PF08281">
    <property type="entry name" value="Sigma70_r4_2"/>
    <property type="match status" value="1"/>
</dbReference>
<dbReference type="Gene3D" id="1.10.10.10">
    <property type="entry name" value="Winged helix-like DNA-binding domain superfamily/Winged helix DNA-binding domain"/>
    <property type="match status" value="1"/>
</dbReference>
<dbReference type="SUPFAM" id="SSF88659">
    <property type="entry name" value="Sigma3 and sigma4 domains of RNA polymerase sigma factors"/>
    <property type="match status" value="1"/>
</dbReference>
<dbReference type="InterPro" id="IPR036388">
    <property type="entry name" value="WH-like_DNA-bd_sf"/>
</dbReference>
<accession>A0A4P9CBX2</accession>
<evidence type="ECO:0000256" key="4">
    <source>
        <dbReference type="ARBA" id="ARBA00023163"/>
    </source>
</evidence>
<protein>
    <submittedName>
        <fullName evidence="7">Sigma-70 family RNA polymerase sigma factor</fullName>
    </submittedName>
</protein>
<dbReference type="GO" id="GO:0003677">
    <property type="term" value="F:DNA binding"/>
    <property type="evidence" value="ECO:0007669"/>
    <property type="project" value="UniProtKB-KW"/>
</dbReference>
<keyword evidence="1" id="KW-0805">Transcription regulation</keyword>
<dbReference type="PANTHER" id="PTHR30385">
    <property type="entry name" value="SIGMA FACTOR F FLAGELLAR"/>
    <property type="match status" value="1"/>
</dbReference>
<evidence type="ECO:0000313" key="8">
    <source>
        <dbReference type="Proteomes" id="UP000218387"/>
    </source>
</evidence>
<evidence type="ECO:0000259" key="6">
    <source>
        <dbReference type="Pfam" id="PF08281"/>
    </source>
</evidence>